<accession>A0ABQ9GH07</accession>
<gene>
    <name evidence="1" type="ORF">PR048_027619</name>
</gene>
<protein>
    <submittedName>
        <fullName evidence="1">Uncharacterized protein</fullName>
    </submittedName>
</protein>
<proteinExistence type="predicted"/>
<evidence type="ECO:0000313" key="2">
    <source>
        <dbReference type="Proteomes" id="UP001159363"/>
    </source>
</evidence>
<sequence>MTGTRMKRTVKILSLQTWSVNPLNVFGPAIESNSSSTAERFLPESPYCIIKKRAFSYVPWIQGVLLDEGLVMIDRKYSTTPVAIHKLSKCSSVGNLSDFIATMTADLVSVEYSNTS</sequence>
<comment type="caution">
    <text evidence="1">The sequence shown here is derived from an EMBL/GenBank/DDBJ whole genome shotgun (WGS) entry which is preliminary data.</text>
</comment>
<reference evidence="1 2" key="1">
    <citation type="submission" date="2023-02" db="EMBL/GenBank/DDBJ databases">
        <title>LHISI_Scaffold_Assembly.</title>
        <authorList>
            <person name="Stuart O.P."/>
            <person name="Cleave R."/>
            <person name="Magrath M.J.L."/>
            <person name="Mikheyev A.S."/>
        </authorList>
    </citation>
    <scope>NUCLEOTIDE SEQUENCE [LARGE SCALE GENOMIC DNA]</scope>
    <source>
        <strain evidence="1">Daus_M_001</strain>
        <tissue evidence="1">Leg muscle</tissue>
    </source>
</reference>
<dbReference type="Proteomes" id="UP001159363">
    <property type="component" value="Chromosome 11"/>
</dbReference>
<evidence type="ECO:0000313" key="1">
    <source>
        <dbReference type="EMBL" id="KAJ8871302.1"/>
    </source>
</evidence>
<dbReference type="EMBL" id="JARBHB010000012">
    <property type="protein sequence ID" value="KAJ8871302.1"/>
    <property type="molecule type" value="Genomic_DNA"/>
</dbReference>
<dbReference type="InterPro" id="IPR029058">
    <property type="entry name" value="AB_hydrolase_fold"/>
</dbReference>
<keyword evidence="2" id="KW-1185">Reference proteome</keyword>
<organism evidence="1 2">
    <name type="scientific">Dryococelus australis</name>
    <dbReference type="NCBI Taxonomy" id="614101"/>
    <lineage>
        <taxon>Eukaryota</taxon>
        <taxon>Metazoa</taxon>
        <taxon>Ecdysozoa</taxon>
        <taxon>Arthropoda</taxon>
        <taxon>Hexapoda</taxon>
        <taxon>Insecta</taxon>
        <taxon>Pterygota</taxon>
        <taxon>Neoptera</taxon>
        <taxon>Polyneoptera</taxon>
        <taxon>Phasmatodea</taxon>
        <taxon>Verophasmatodea</taxon>
        <taxon>Anareolatae</taxon>
        <taxon>Phasmatidae</taxon>
        <taxon>Eurycanthinae</taxon>
        <taxon>Dryococelus</taxon>
    </lineage>
</organism>
<dbReference type="Gene3D" id="3.40.50.1820">
    <property type="entry name" value="alpha/beta hydrolase"/>
    <property type="match status" value="1"/>
</dbReference>
<name>A0ABQ9GH07_9NEOP</name>